<proteinExistence type="inferred from homology"/>
<gene>
    <name evidence="10" type="ORF">ACFQGD_11865</name>
</gene>
<feature type="domain" description="Major facilitator superfamily (MFS) profile" evidence="9">
    <location>
        <begin position="19"/>
        <end position="472"/>
    </location>
</feature>
<comment type="subcellular location">
    <subcellularLocation>
        <location evidence="1">Cell membrane</location>
        <topology evidence="1">Multi-pass membrane protein</topology>
    </subcellularLocation>
</comment>
<feature type="transmembrane region" description="Helical" evidence="8">
    <location>
        <begin position="405"/>
        <end position="426"/>
    </location>
</feature>
<dbReference type="CDD" id="cd17503">
    <property type="entry name" value="MFS_LmrB_MDR_like"/>
    <property type="match status" value="1"/>
</dbReference>
<organism evidence="10 11">
    <name type="scientific">Haloechinothrix salitolerans</name>
    <dbReference type="NCBI Taxonomy" id="926830"/>
    <lineage>
        <taxon>Bacteria</taxon>
        <taxon>Bacillati</taxon>
        <taxon>Actinomycetota</taxon>
        <taxon>Actinomycetes</taxon>
        <taxon>Pseudonocardiales</taxon>
        <taxon>Pseudonocardiaceae</taxon>
        <taxon>Haloechinothrix</taxon>
    </lineage>
</organism>
<feature type="transmembrane region" description="Helical" evidence="8">
    <location>
        <begin position="232"/>
        <end position="252"/>
    </location>
</feature>
<dbReference type="InterPro" id="IPR036259">
    <property type="entry name" value="MFS_trans_sf"/>
</dbReference>
<keyword evidence="11" id="KW-1185">Reference proteome</keyword>
<sequence>MSATIQERPAVSAGRTPTVVRLLVLATFVVILNETIMINAIPRLMDAMHITEQSAQWVSTAFMLTMAAVIPITGWFLQRVTTRQAYAIAMGVFLTGTVLSAVAPIFEVLLGRIVQAAGTAVMMPLLMTTLMIVVPEHDRGRVMGNVTLAISVAPALGPAVSGLVLQLGSWRLLFVVVLPIAALVTVFGLRKLDNVSEPEVSSIDWVSVGMAALGFGGLVYGLSLFGEADPRVGLGIGVVIAGIATIATFVARQLRLQRTGAPLLDLRTLTHRTYGLGLAIMAVAFLVMLGSMILLPLYLQNLRGLSALETGLLVMPGGLAMGLLGPTVGKLFDRFGSRPLVLPGSIGIATALIGFTQITMTTPYWQVLGLHTLLMLSLAATFTPVFTLGMGALPHHLYSHGSSMLGTLQQVAAAFGTALVVTVLSARSAHLVADGVAAVPAQLSGMKIAFAVVAAISLVSIAVAVLLPRRVPSPQP</sequence>
<evidence type="ECO:0000256" key="1">
    <source>
        <dbReference type="ARBA" id="ARBA00004651"/>
    </source>
</evidence>
<evidence type="ECO:0000313" key="11">
    <source>
        <dbReference type="Proteomes" id="UP001596337"/>
    </source>
</evidence>
<feature type="transmembrane region" description="Helical" evidence="8">
    <location>
        <begin position="146"/>
        <end position="164"/>
    </location>
</feature>
<feature type="transmembrane region" description="Helical" evidence="8">
    <location>
        <begin position="202"/>
        <end position="226"/>
    </location>
</feature>
<evidence type="ECO:0000256" key="7">
    <source>
        <dbReference type="ARBA" id="ARBA00023136"/>
    </source>
</evidence>
<keyword evidence="7 8" id="KW-0472">Membrane</keyword>
<dbReference type="EMBL" id="JBHSXX010000001">
    <property type="protein sequence ID" value="MFC6867844.1"/>
    <property type="molecule type" value="Genomic_DNA"/>
</dbReference>
<feature type="transmembrane region" description="Helical" evidence="8">
    <location>
        <begin position="112"/>
        <end position="134"/>
    </location>
</feature>
<keyword evidence="6 8" id="KW-1133">Transmembrane helix</keyword>
<comment type="similarity">
    <text evidence="2">Belongs to the major facilitator superfamily. EmrB family.</text>
</comment>
<feature type="transmembrane region" description="Helical" evidence="8">
    <location>
        <begin position="170"/>
        <end position="190"/>
    </location>
</feature>
<feature type="transmembrane region" description="Helical" evidence="8">
    <location>
        <begin position="340"/>
        <end position="360"/>
    </location>
</feature>
<dbReference type="NCBIfam" id="TIGR00711">
    <property type="entry name" value="efflux_EmrB"/>
    <property type="match status" value="1"/>
</dbReference>
<feature type="transmembrane region" description="Helical" evidence="8">
    <location>
        <begin position="446"/>
        <end position="467"/>
    </location>
</feature>
<evidence type="ECO:0000256" key="4">
    <source>
        <dbReference type="ARBA" id="ARBA00022475"/>
    </source>
</evidence>
<dbReference type="PRINTS" id="PR01036">
    <property type="entry name" value="TCRTETB"/>
</dbReference>
<dbReference type="Gene3D" id="1.20.1250.20">
    <property type="entry name" value="MFS general substrate transporter like domains"/>
    <property type="match status" value="1"/>
</dbReference>
<feature type="transmembrane region" description="Helical" evidence="8">
    <location>
        <begin position="311"/>
        <end position="328"/>
    </location>
</feature>
<evidence type="ECO:0000256" key="6">
    <source>
        <dbReference type="ARBA" id="ARBA00022989"/>
    </source>
</evidence>
<feature type="transmembrane region" description="Helical" evidence="8">
    <location>
        <begin position="84"/>
        <end position="106"/>
    </location>
</feature>
<evidence type="ECO:0000256" key="5">
    <source>
        <dbReference type="ARBA" id="ARBA00022692"/>
    </source>
</evidence>
<dbReference type="InterPro" id="IPR011701">
    <property type="entry name" value="MFS"/>
</dbReference>
<reference evidence="11" key="1">
    <citation type="journal article" date="2019" name="Int. J. Syst. Evol. Microbiol.">
        <title>The Global Catalogue of Microorganisms (GCM) 10K type strain sequencing project: providing services to taxonomists for standard genome sequencing and annotation.</title>
        <authorList>
            <consortium name="The Broad Institute Genomics Platform"/>
            <consortium name="The Broad Institute Genome Sequencing Center for Infectious Disease"/>
            <person name="Wu L."/>
            <person name="Ma J."/>
        </authorList>
    </citation>
    <scope>NUCLEOTIDE SEQUENCE [LARGE SCALE GENOMIC DNA]</scope>
    <source>
        <strain evidence="11">KCTC 32255</strain>
    </source>
</reference>
<feature type="transmembrane region" description="Helical" evidence="8">
    <location>
        <begin position="273"/>
        <end position="299"/>
    </location>
</feature>
<name>A0ABW2BZ99_9PSEU</name>
<dbReference type="PANTHER" id="PTHR42718">
    <property type="entry name" value="MAJOR FACILITATOR SUPERFAMILY MULTIDRUG TRANSPORTER MFSC"/>
    <property type="match status" value="1"/>
</dbReference>
<comment type="caution">
    <text evidence="10">The sequence shown here is derived from an EMBL/GenBank/DDBJ whole genome shotgun (WGS) entry which is preliminary data.</text>
</comment>
<feature type="transmembrane region" description="Helical" evidence="8">
    <location>
        <begin position="54"/>
        <end position="77"/>
    </location>
</feature>
<dbReference type="Gene3D" id="1.20.1720.10">
    <property type="entry name" value="Multidrug resistance protein D"/>
    <property type="match status" value="1"/>
</dbReference>
<dbReference type="PANTHER" id="PTHR42718:SF9">
    <property type="entry name" value="MAJOR FACILITATOR SUPERFAMILY MULTIDRUG TRANSPORTER MFSC"/>
    <property type="match status" value="1"/>
</dbReference>
<evidence type="ECO:0000256" key="2">
    <source>
        <dbReference type="ARBA" id="ARBA00008537"/>
    </source>
</evidence>
<evidence type="ECO:0000259" key="9">
    <source>
        <dbReference type="PROSITE" id="PS50850"/>
    </source>
</evidence>
<feature type="transmembrane region" description="Helical" evidence="8">
    <location>
        <begin position="372"/>
        <end position="393"/>
    </location>
</feature>
<dbReference type="InterPro" id="IPR020846">
    <property type="entry name" value="MFS_dom"/>
</dbReference>
<keyword evidence="3" id="KW-0813">Transport</keyword>
<evidence type="ECO:0000256" key="8">
    <source>
        <dbReference type="SAM" id="Phobius"/>
    </source>
</evidence>
<dbReference type="RefSeq" id="WP_345396394.1">
    <property type="nucleotide sequence ID" value="NZ_BAABLA010000025.1"/>
</dbReference>
<dbReference type="PROSITE" id="PS50850">
    <property type="entry name" value="MFS"/>
    <property type="match status" value="1"/>
</dbReference>
<accession>A0ABW2BZ99</accession>
<protein>
    <submittedName>
        <fullName evidence="10">MDR family MFS transporter</fullName>
    </submittedName>
</protein>
<evidence type="ECO:0000256" key="3">
    <source>
        <dbReference type="ARBA" id="ARBA00022448"/>
    </source>
</evidence>
<keyword evidence="5 8" id="KW-0812">Transmembrane</keyword>
<dbReference type="Proteomes" id="UP001596337">
    <property type="component" value="Unassembled WGS sequence"/>
</dbReference>
<dbReference type="InterPro" id="IPR004638">
    <property type="entry name" value="EmrB-like"/>
</dbReference>
<keyword evidence="4" id="KW-1003">Cell membrane</keyword>
<dbReference type="SUPFAM" id="SSF103473">
    <property type="entry name" value="MFS general substrate transporter"/>
    <property type="match status" value="1"/>
</dbReference>
<feature type="transmembrane region" description="Helical" evidence="8">
    <location>
        <begin position="20"/>
        <end position="42"/>
    </location>
</feature>
<dbReference type="Pfam" id="PF07690">
    <property type="entry name" value="MFS_1"/>
    <property type="match status" value="1"/>
</dbReference>
<evidence type="ECO:0000313" key="10">
    <source>
        <dbReference type="EMBL" id="MFC6867844.1"/>
    </source>
</evidence>